<keyword evidence="5" id="KW-0539">Nucleus</keyword>
<evidence type="ECO:0000256" key="3">
    <source>
        <dbReference type="ARBA" id="ARBA00022989"/>
    </source>
</evidence>
<keyword evidence="3 7" id="KW-1133">Transmembrane helix</keyword>
<evidence type="ECO:0000256" key="6">
    <source>
        <dbReference type="ARBA" id="ARBA00037847"/>
    </source>
</evidence>
<evidence type="ECO:0000256" key="2">
    <source>
        <dbReference type="ARBA" id="ARBA00022692"/>
    </source>
</evidence>
<evidence type="ECO:0000256" key="4">
    <source>
        <dbReference type="ARBA" id="ARBA00023136"/>
    </source>
</evidence>
<dbReference type="Proteomes" id="UP000447873">
    <property type="component" value="Unassembled WGS sequence"/>
</dbReference>
<proteinExistence type="predicted"/>
<dbReference type="AlphaFoldDB" id="A0A8H3VDE8"/>
<evidence type="ECO:0000256" key="7">
    <source>
        <dbReference type="SAM" id="Phobius"/>
    </source>
</evidence>
<dbReference type="InterPro" id="IPR008547">
    <property type="entry name" value="DUF829_TMEM53"/>
</dbReference>
<comment type="caution">
    <text evidence="10">The sequence shown here is derived from an EMBL/GenBank/DDBJ whole genome shotgun (WGS) entry which is preliminary data.</text>
</comment>
<keyword evidence="4 7" id="KW-0472">Membrane</keyword>
<dbReference type="EMBL" id="WNWQ01000834">
    <property type="protein sequence ID" value="KAE9963482.1"/>
    <property type="molecule type" value="Genomic_DNA"/>
</dbReference>
<dbReference type="Proteomes" id="UP000490939">
    <property type="component" value="Unassembled WGS sequence"/>
</dbReference>
<feature type="transmembrane region" description="Helical" evidence="7">
    <location>
        <begin position="171"/>
        <end position="192"/>
    </location>
</feature>
<comment type="subcellular location">
    <subcellularLocation>
        <location evidence="6">Endomembrane system</location>
        <topology evidence="6">Single-pass membrane protein</topology>
    </subcellularLocation>
    <subcellularLocation>
        <location evidence="1">Nucleus membrane</location>
    </subcellularLocation>
</comment>
<evidence type="ECO:0000313" key="9">
    <source>
        <dbReference type="EMBL" id="KAE9982042.1"/>
    </source>
</evidence>
<evidence type="ECO:0000313" key="10">
    <source>
        <dbReference type="EMBL" id="KAE9985890.1"/>
    </source>
</evidence>
<accession>A0A8H3VDE8</accession>
<keyword evidence="12" id="KW-1185">Reference proteome</keyword>
<dbReference type="EMBL" id="WNWR01000348">
    <property type="protein sequence ID" value="KAE9982042.1"/>
    <property type="molecule type" value="Genomic_DNA"/>
</dbReference>
<dbReference type="PANTHER" id="PTHR12265:SF30">
    <property type="entry name" value="TRANSMEMBRANE PROTEIN 53"/>
    <property type="match status" value="1"/>
</dbReference>
<organism evidence="10 11">
    <name type="scientific">Venturia inaequalis</name>
    <name type="common">Apple scab fungus</name>
    <dbReference type="NCBI Taxonomy" id="5025"/>
    <lineage>
        <taxon>Eukaryota</taxon>
        <taxon>Fungi</taxon>
        <taxon>Dikarya</taxon>
        <taxon>Ascomycota</taxon>
        <taxon>Pezizomycotina</taxon>
        <taxon>Dothideomycetes</taxon>
        <taxon>Pleosporomycetidae</taxon>
        <taxon>Venturiales</taxon>
        <taxon>Venturiaceae</taxon>
        <taxon>Venturia</taxon>
    </lineage>
</organism>
<evidence type="ECO:0008006" key="13">
    <source>
        <dbReference type="Google" id="ProtNLM"/>
    </source>
</evidence>
<sequence length="291" mass="32697">MIQASKHSAKFQPFPGFNHISHSVWEYSPASPLHPSEKLSSPGLIILFPWTNGKPRHIQKYINGYTKLFPKSPIIVVTTTLTDLVFRRSSQKQKALQPAISHIIENYSRTTILAHCFSDGGSNKAVELGEAYLARTGFRLPVTSLILDSTPGRPRYSNLCNAFNNTLPDNAVVRLLGFPFAATVIGFLALFGKENAVVARTRRRLNDAQSWELKNMSRTYVYSKTDAFISFEDVEEHAEEAAAAGIMVQKVRFEASSHCCHIKEDEGKYWKAVMDCWEIRDVESVEAEESL</sequence>
<keyword evidence="2 7" id="KW-0812">Transmembrane</keyword>
<dbReference type="Proteomes" id="UP000433883">
    <property type="component" value="Unassembled WGS sequence"/>
</dbReference>
<evidence type="ECO:0000256" key="5">
    <source>
        <dbReference type="ARBA" id="ARBA00023242"/>
    </source>
</evidence>
<dbReference type="Pfam" id="PF05705">
    <property type="entry name" value="DUF829"/>
    <property type="match status" value="1"/>
</dbReference>
<reference evidence="10 11" key="1">
    <citation type="submission" date="2018-12" db="EMBL/GenBank/DDBJ databases">
        <title>Venturia inaequalis Genome Resource.</title>
        <authorList>
            <person name="Lichtner F.J."/>
        </authorList>
    </citation>
    <scope>NUCLEOTIDE SEQUENCE [LARGE SCALE GENOMIC DNA]</scope>
    <source>
        <strain evidence="10 11">120213</strain>
        <strain evidence="8">Bline_iso_100314</strain>
        <strain evidence="9 12">DMI_063113</strain>
    </source>
</reference>
<evidence type="ECO:0000313" key="12">
    <source>
        <dbReference type="Proteomes" id="UP000490939"/>
    </source>
</evidence>
<dbReference type="PANTHER" id="PTHR12265">
    <property type="entry name" value="TRANSMEMBRANE PROTEIN 53"/>
    <property type="match status" value="1"/>
</dbReference>
<name>A0A8H3VDE8_VENIN</name>
<evidence type="ECO:0000313" key="11">
    <source>
        <dbReference type="Proteomes" id="UP000447873"/>
    </source>
</evidence>
<dbReference type="GO" id="GO:0031965">
    <property type="term" value="C:nuclear membrane"/>
    <property type="evidence" value="ECO:0007669"/>
    <property type="project" value="UniProtKB-SubCell"/>
</dbReference>
<protein>
    <recommendedName>
        <fullName evidence="13">Indole-diterpene biosynthesis protein PaxU</fullName>
    </recommendedName>
</protein>
<evidence type="ECO:0000256" key="1">
    <source>
        <dbReference type="ARBA" id="ARBA00004126"/>
    </source>
</evidence>
<dbReference type="EMBL" id="WNWS01000036">
    <property type="protein sequence ID" value="KAE9985890.1"/>
    <property type="molecule type" value="Genomic_DNA"/>
</dbReference>
<gene>
    <name evidence="8" type="ORF">BLS_009252</name>
    <name evidence="9" type="ORF">EG327_005974</name>
    <name evidence="10" type="ORF">EG328_006730</name>
</gene>
<evidence type="ECO:0000313" key="8">
    <source>
        <dbReference type="EMBL" id="KAE9963482.1"/>
    </source>
</evidence>